<accession>A0A951PMD5</accession>
<dbReference type="InterPro" id="IPR011990">
    <property type="entry name" value="TPR-like_helical_dom_sf"/>
</dbReference>
<dbReference type="Pfam" id="PF13414">
    <property type="entry name" value="TPR_11"/>
    <property type="match status" value="1"/>
</dbReference>
<evidence type="ECO:0000256" key="2">
    <source>
        <dbReference type="ARBA" id="ARBA00022803"/>
    </source>
</evidence>
<keyword evidence="2 3" id="KW-0802">TPR repeat</keyword>
<dbReference type="Pfam" id="PF13424">
    <property type="entry name" value="TPR_12"/>
    <property type="match status" value="1"/>
</dbReference>
<feature type="repeat" description="TPR" evidence="3">
    <location>
        <begin position="713"/>
        <end position="746"/>
    </location>
</feature>
<reference evidence="4" key="1">
    <citation type="submission" date="2021-05" db="EMBL/GenBank/DDBJ databases">
        <authorList>
            <person name="Pietrasiak N."/>
            <person name="Ward R."/>
            <person name="Stajich J.E."/>
            <person name="Kurbessoian T."/>
        </authorList>
    </citation>
    <scope>NUCLEOTIDE SEQUENCE</scope>
    <source>
        <strain evidence="4">CPER-KK1</strain>
    </source>
</reference>
<sequence length="768" mass="87417">MSIDDELCELQTVTEGDRALQLFIDRYELTRLFAEYLNDESPRNKILFFHGDGGNGKSLLLKFLRQRCCKLFLPETWQQLQAIPKAEVAKVAAYIENAKPGEDCIPVPAVLLDFSQNLIGDRLKSPFDGLLMLRRNLAEAFADLPYPLRFPLYDFACVWYFYKTGNLEQAKELLPSEEMDFITGIVDAVSDTSYASIAKAVLGVFGKHLGEKFKLSLQKRGLKEEDIKAIQGMEPHTELIDALPRLFAKDLNAAMAQQEELKRIVLFFDAHEAFWGHQRDLPEEVFFQRDEWLRCLLRALDLSAGIVAVVAGREKPRWVEATRFAIPQQYLDSQLVGHFSPTDARDYLQKADVKDAALQQSLIDYASVAADEVHPLYLGLCADVVLAARAQGNFLTPDDFPTAPETLDKSRELINRLLRYVDKEVEVAVHALSACRAFDFELYLKLGQALHFHATRAAFFDILTRFSFVWQVQRRGENWYRIHDLLRRLDDESGNEITRRAHEVLEQHYRERGEVAEAIYHANRLDWERGVEEWVEVFDAALKLSRNDQCRTLLEVRSDLLIQNDFYLGRISQSEADYFASLARYEEAKQEYLEAIAAYEQDLSLIPKDTATLNNKGTTLFKLGELQVRLALYPEALHSYQQSLEAYNQALHLTQDDADAHNNKGNALLGLGNLQARLSQYPEALHSYQQALAAFDQALNLVPNDNYAHNNKGNALLGLGNLQARLSQYPEALHSYQQALAAFDQALNLVPNISGSFQQQGECARKIR</sequence>
<gene>
    <name evidence="4" type="ORF">KME25_15615</name>
</gene>
<dbReference type="EMBL" id="JAHHIF010000018">
    <property type="protein sequence ID" value="MBW4545854.1"/>
    <property type="molecule type" value="Genomic_DNA"/>
</dbReference>
<dbReference type="Proteomes" id="UP000753908">
    <property type="component" value="Unassembled WGS sequence"/>
</dbReference>
<dbReference type="SMART" id="SM00028">
    <property type="entry name" value="TPR"/>
    <property type="match status" value="4"/>
</dbReference>
<dbReference type="SUPFAM" id="SSF48452">
    <property type="entry name" value="TPR-like"/>
    <property type="match status" value="2"/>
</dbReference>
<reference evidence="4" key="2">
    <citation type="journal article" date="2022" name="Microbiol. Resour. Announc.">
        <title>Metagenome Sequencing to Explore Phylogenomics of Terrestrial Cyanobacteria.</title>
        <authorList>
            <person name="Ward R.D."/>
            <person name="Stajich J.E."/>
            <person name="Johansen J.R."/>
            <person name="Huntemann M."/>
            <person name="Clum A."/>
            <person name="Foster B."/>
            <person name="Foster B."/>
            <person name="Roux S."/>
            <person name="Palaniappan K."/>
            <person name="Varghese N."/>
            <person name="Mukherjee S."/>
            <person name="Reddy T.B.K."/>
            <person name="Daum C."/>
            <person name="Copeland A."/>
            <person name="Chen I.A."/>
            <person name="Ivanova N.N."/>
            <person name="Kyrpides N.C."/>
            <person name="Shapiro N."/>
            <person name="Eloe-Fadrosh E.A."/>
            <person name="Pietrasiak N."/>
        </authorList>
    </citation>
    <scope>NUCLEOTIDE SEQUENCE</scope>
    <source>
        <strain evidence="4">CPER-KK1</strain>
    </source>
</reference>
<keyword evidence="1" id="KW-0677">Repeat</keyword>
<protein>
    <submittedName>
        <fullName evidence="4">Tetratricopeptide repeat protein</fullName>
    </submittedName>
</protein>
<dbReference type="PANTHER" id="PTHR44943:SF8">
    <property type="entry name" value="TPR REPEAT-CONTAINING PROTEIN MJ0263"/>
    <property type="match status" value="1"/>
</dbReference>
<dbReference type="PANTHER" id="PTHR44943">
    <property type="entry name" value="CELLULOSE SYNTHASE OPERON PROTEIN C"/>
    <property type="match status" value="1"/>
</dbReference>
<proteinExistence type="predicted"/>
<dbReference type="Gene3D" id="1.25.40.10">
    <property type="entry name" value="Tetratricopeptide repeat domain"/>
    <property type="match status" value="3"/>
</dbReference>
<dbReference type="AlphaFoldDB" id="A0A951PMD5"/>
<organism evidence="4 5">
    <name type="scientific">Symplocastrum torsivum CPER-KK1</name>
    <dbReference type="NCBI Taxonomy" id="450513"/>
    <lineage>
        <taxon>Bacteria</taxon>
        <taxon>Bacillati</taxon>
        <taxon>Cyanobacteriota</taxon>
        <taxon>Cyanophyceae</taxon>
        <taxon>Oscillatoriophycideae</taxon>
        <taxon>Oscillatoriales</taxon>
        <taxon>Microcoleaceae</taxon>
        <taxon>Symplocastrum</taxon>
    </lineage>
</organism>
<dbReference type="PROSITE" id="PS50005">
    <property type="entry name" value="TPR"/>
    <property type="match status" value="2"/>
</dbReference>
<name>A0A951PMD5_9CYAN</name>
<evidence type="ECO:0000313" key="5">
    <source>
        <dbReference type="Proteomes" id="UP000753908"/>
    </source>
</evidence>
<comment type="caution">
    <text evidence="4">The sequence shown here is derived from an EMBL/GenBank/DDBJ whole genome shotgun (WGS) entry which is preliminary data.</text>
</comment>
<feature type="repeat" description="TPR" evidence="3">
    <location>
        <begin position="672"/>
        <end position="705"/>
    </location>
</feature>
<dbReference type="InterPro" id="IPR051685">
    <property type="entry name" value="Ycf3/AcsC/BcsC/TPR_MFPF"/>
</dbReference>
<evidence type="ECO:0000256" key="1">
    <source>
        <dbReference type="ARBA" id="ARBA00022737"/>
    </source>
</evidence>
<evidence type="ECO:0000313" key="4">
    <source>
        <dbReference type="EMBL" id="MBW4545854.1"/>
    </source>
</evidence>
<dbReference type="InterPro" id="IPR019734">
    <property type="entry name" value="TPR_rpt"/>
</dbReference>
<evidence type="ECO:0000256" key="3">
    <source>
        <dbReference type="PROSITE-ProRule" id="PRU00339"/>
    </source>
</evidence>